<dbReference type="RefSeq" id="WP_313912957.1">
    <property type="nucleotide sequence ID" value="NZ_CP135076.1"/>
</dbReference>
<dbReference type="Proteomes" id="UP001302249">
    <property type="component" value="Chromosome"/>
</dbReference>
<accession>A0ABZ0B6H3</accession>
<name>A0ABZ0B6H3_9SPHN</name>
<keyword evidence="2" id="KW-1185">Reference proteome</keyword>
<organism evidence="1 2">
    <name type="scientific">Stakelama saccharophila</name>
    <dbReference type="NCBI Taxonomy" id="3075605"/>
    <lineage>
        <taxon>Bacteria</taxon>
        <taxon>Pseudomonadati</taxon>
        <taxon>Pseudomonadota</taxon>
        <taxon>Alphaproteobacteria</taxon>
        <taxon>Sphingomonadales</taxon>
        <taxon>Sphingomonadaceae</taxon>
        <taxon>Stakelama</taxon>
    </lineage>
</organism>
<evidence type="ECO:0000313" key="2">
    <source>
        <dbReference type="Proteomes" id="UP001302249"/>
    </source>
</evidence>
<reference evidence="1 2" key="1">
    <citation type="submission" date="2023-09" db="EMBL/GenBank/DDBJ databases">
        <authorList>
            <person name="Rey-Velasco X."/>
        </authorList>
    </citation>
    <scope>NUCLEOTIDE SEQUENCE [LARGE SCALE GENOMIC DNA]</scope>
    <source>
        <strain evidence="1 2">W311</strain>
    </source>
</reference>
<sequence length="134" mass="14899">MAFAHVDHLMAPTFGKAQADSFSLPLRMKRGAAAAAWRRQMRLFYRRFQSVLAQCARHPIAQEAAITLLIQMLQLAPSAFREVTAWRCHMVRPPRNIAVRGDTVPRGGERYMPAVAGDTVAACRHEPDAFAVVA</sequence>
<proteinExistence type="predicted"/>
<dbReference type="EMBL" id="CP135076">
    <property type="protein sequence ID" value="WNO52478.1"/>
    <property type="molecule type" value="Genomic_DNA"/>
</dbReference>
<gene>
    <name evidence="1" type="ORF">RPR59_08290</name>
</gene>
<protein>
    <submittedName>
        <fullName evidence="1">Uncharacterized protein</fullName>
    </submittedName>
</protein>
<evidence type="ECO:0000313" key="1">
    <source>
        <dbReference type="EMBL" id="WNO52478.1"/>
    </source>
</evidence>